<comment type="caution">
    <text evidence="2">The sequence shown here is derived from an EMBL/GenBank/DDBJ whole genome shotgun (WGS) entry which is preliminary data.</text>
</comment>
<feature type="transmembrane region" description="Helical" evidence="1">
    <location>
        <begin position="12"/>
        <end position="35"/>
    </location>
</feature>
<proteinExistence type="predicted"/>
<keyword evidence="1" id="KW-0472">Membrane</keyword>
<organism evidence="2">
    <name type="scientific">marine sediment metagenome</name>
    <dbReference type="NCBI Taxonomy" id="412755"/>
    <lineage>
        <taxon>unclassified sequences</taxon>
        <taxon>metagenomes</taxon>
        <taxon>ecological metagenomes</taxon>
    </lineage>
</organism>
<keyword evidence="1" id="KW-0812">Transmembrane</keyword>
<evidence type="ECO:0000256" key="1">
    <source>
        <dbReference type="SAM" id="Phobius"/>
    </source>
</evidence>
<evidence type="ECO:0008006" key="3">
    <source>
        <dbReference type="Google" id="ProtNLM"/>
    </source>
</evidence>
<dbReference type="AlphaFoldDB" id="X1QLD6"/>
<name>X1QLD6_9ZZZZ</name>
<dbReference type="EMBL" id="BARV01035271">
    <property type="protein sequence ID" value="GAI55606.1"/>
    <property type="molecule type" value="Genomic_DNA"/>
</dbReference>
<evidence type="ECO:0000313" key="2">
    <source>
        <dbReference type="EMBL" id="GAI55606.1"/>
    </source>
</evidence>
<accession>X1QLD6</accession>
<reference evidence="2" key="1">
    <citation type="journal article" date="2014" name="Front. Microbiol.">
        <title>High frequency of phylogenetically diverse reductive dehalogenase-homologous genes in deep subseafloor sedimentary metagenomes.</title>
        <authorList>
            <person name="Kawai M."/>
            <person name="Futagami T."/>
            <person name="Toyoda A."/>
            <person name="Takaki Y."/>
            <person name="Nishi S."/>
            <person name="Hori S."/>
            <person name="Arai W."/>
            <person name="Tsubouchi T."/>
            <person name="Morono Y."/>
            <person name="Uchiyama I."/>
            <person name="Ito T."/>
            <person name="Fujiyama A."/>
            <person name="Inagaki F."/>
            <person name="Takami H."/>
        </authorList>
    </citation>
    <scope>NUCLEOTIDE SEQUENCE</scope>
    <source>
        <strain evidence="2">Expedition CK06-06</strain>
    </source>
</reference>
<feature type="transmembrane region" description="Helical" evidence="1">
    <location>
        <begin position="41"/>
        <end position="60"/>
    </location>
</feature>
<sequence>MDKMNKYFAEHVNYNALIHVCVGLGIAWLISLAWGYSVVPLVLGIVFIVIGIVGHIYPLFAKPPK</sequence>
<protein>
    <recommendedName>
        <fullName evidence="3">DUF962 domain-containing protein</fullName>
    </recommendedName>
</protein>
<gene>
    <name evidence="2" type="ORF">S06H3_55067</name>
</gene>
<keyword evidence="1" id="KW-1133">Transmembrane helix</keyword>